<dbReference type="EMBL" id="PNIQ01000425">
    <property type="protein sequence ID" value="PMP82727.1"/>
    <property type="molecule type" value="Genomic_DNA"/>
</dbReference>
<accession>A0A2J6X6Y5</accession>
<dbReference type="PANTHER" id="PTHR42759:SF1">
    <property type="entry name" value="MAGNESIUM-CHELATASE SUBUNIT CHLD"/>
    <property type="match status" value="1"/>
</dbReference>
<evidence type="ECO:0000313" key="3">
    <source>
        <dbReference type="EMBL" id="PMP82727.1"/>
    </source>
</evidence>
<dbReference type="GO" id="GO:0005524">
    <property type="term" value="F:ATP binding"/>
    <property type="evidence" value="ECO:0007669"/>
    <property type="project" value="InterPro"/>
</dbReference>
<feature type="domain" description="ChlI/MoxR AAA lid" evidence="2">
    <location>
        <begin position="121"/>
        <end position="190"/>
    </location>
</feature>
<dbReference type="Pfam" id="PF07726">
    <property type="entry name" value="AAA_3"/>
    <property type="match status" value="1"/>
</dbReference>
<dbReference type="Pfam" id="PF17863">
    <property type="entry name" value="AAA_lid_2"/>
    <property type="match status" value="1"/>
</dbReference>
<sequence>LEAMQERTVTVAKTIHQLPQPFFVLATQNPLEMEGTYPLPEAQLDRFFFKINVTFPSAAELVEIAQRTTGARQPVARHVADGPIIMQMQALARTVPIASHVLAYAARLITATHPESKDAPAITRQYVRYGASPRGMQTLILAGKILALLDGRYNVSFGDIRLAALPALRHRVVLNFEAQAESVSADEVVKGVLEAVKEE</sequence>
<proteinExistence type="predicted"/>
<organism evidence="3 4">
    <name type="scientific">Chloroflexus aggregans</name>
    <dbReference type="NCBI Taxonomy" id="152260"/>
    <lineage>
        <taxon>Bacteria</taxon>
        <taxon>Bacillati</taxon>
        <taxon>Chloroflexota</taxon>
        <taxon>Chloroflexia</taxon>
        <taxon>Chloroflexales</taxon>
        <taxon>Chloroflexineae</taxon>
        <taxon>Chloroflexaceae</taxon>
        <taxon>Chloroflexus</taxon>
    </lineage>
</organism>
<dbReference type="InterPro" id="IPR050764">
    <property type="entry name" value="CbbQ/NirQ/NorQ/GpvN"/>
</dbReference>
<feature type="non-terminal residue" evidence="3">
    <location>
        <position position="1"/>
    </location>
</feature>
<dbReference type="Gene3D" id="3.40.50.300">
    <property type="entry name" value="P-loop containing nucleotide triphosphate hydrolases"/>
    <property type="match status" value="1"/>
</dbReference>
<dbReference type="AlphaFoldDB" id="A0A2J6X6Y5"/>
<evidence type="ECO:0000259" key="2">
    <source>
        <dbReference type="Pfam" id="PF17863"/>
    </source>
</evidence>
<dbReference type="Proteomes" id="UP000243376">
    <property type="component" value="Unassembled WGS sequence"/>
</dbReference>
<dbReference type="Gene3D" id="1.10.8.80">
    <property type="entry name" value="Magnesium chelatase subunit I, C-Terminal domain"/>
    <property type="match status" value="1"/>
</dbReference>
<gene>
    <name evidence="3" type="ORF">C0184_06520</name>
</gene>
<evidence type="ECO:0000313" key="4">
    <source>
        <dbReference type="Proteomes" id="UP000243376"/>
    </source>
</evidence>
<dbReference type="InterPro" id="IPR041628">
    <property type="entry name" value="ChlI/MoxR_AAA_lid"/>
</dbReference>
<dbReference type="InterPro" id="IPR011703">
    <property type="entry name" value="ATPase_AAA-3"/>
</dbReference>
<comment type="caution">
    <text evidence="3">The sequence shown here is derived from an EMBL/GenBank/DDBJ whole genome shotgun (WGS) entry which is preliminary data.</text>
</comment>
<name>A0A2J6X6Y5_9CHLR</name>
<dbReference type="InterPro" id="IPR027417">
    <property type="entry name" value="P-loop_NTPase"/>
</dbReference>
<evidence type="ECO:0000259" key="1">
    <source>
        <dbReference type="Pfam" id="PF07726"/>
    </source>
</evidence>
<feature type="domain" description="ATPase AAA-3" evidence="1">
    <location>
        <begin position="1"/>
        <end position="48"/>
    </location>
</feature>
<dbReference type="PANTHER" id="PTHR42759">
    <property type="entry name" value="MOXR FAMILY PROTEIN"/>
    <property type="match status" value="1"/>
</dbReference>
<reference evidence="3 4" key="1">
    <citation type="submission" date="2018-01" db="EMBL/GenBank/DDBJ databases">
        <title>Metagenomic assembled genomes from two thermal pools in the Uzon Caldera, Kamchatka, Russia.</title>
        <authorList>
            <person name="Wilkins L."/>
            <person name="Ettinger C."/>
        </authorList>
    </citation>
    <scope>NUCLEOTIDE SEQUENCE [LARGE SCALE GENOMIC DNA]</scope>
    <source>
        <strain evidence="3">ZAV-02</strain>
    </source>
</reference>
<dbReference type="GO" id="GO:0016887">
    <property type="term" value="F:ATP hydrolysis activity"/>
    <property type="evidence" value="ECO:0007669"/>
    <property type="project" value="InterPro"/>
</dbReference>
<protein>
    <submittedName>
        <fullName evidence="3">AAA family ATPase</fullName>
    </submittedName>
</protein>
<dbReference type="SUPFAM" id="SSF52540">
    <property type="entry name" value="P-loop containing nucleoside triphosphate hydrolases"/>
    <property type="match status" value="1"/>
</dbReference>